<dbReference type="RefSeq" id="WP_121524801.1">
    <property type="nucleotide sequence ID" value="NZ_RCHR01000009.1"/>
</dbReference>
<evidence type="ECO:0000313" key="4">
    <source>
        <dbReference type="EMBL" id="RLL41139.1"/>
    </source>
</evidence>
<protein>
    <submittedName>
        <fullName evidence="4">FAA hydrolase family protein</fullName>
    </submittedName>
</protein>
<keyword evidence="2" id="KW-0479">Metal-binding</keyword>
<proteinExistence type="inferred from homology"/>
<comment type="similarity">
    <text evidence="1">Belongs to the FAH family.</text>
</comment>
<dbReference type="GO" id="GO:0046872">
    <property type="term" value="F:metal ion binding"/>
    <property type="evidence" value="ECO:0007669"/>
    <property type="project" value="UniProtKB-KW"/>
</dbReference>
<evidence type="ECO:0000256" key="2">
    <source>
        <dbReference type="ARBA" id="ARBA00022723"/>
    </source>
</evidence>
<dbReference type="EMBL" id="RCHR01000009">
    <property type="protein sequence ID" value="RLL41139.1"/>
    <property type="molecule type" value="Genomic_DNA"/>
</dbReference>
<dbReference type="AlphaFoldDB" id="A0A498D3Z3"/>
<dbReference type="Proteomes" id="UP000270219">
    <property type="component" value="Unassembled WGS sequence"/>
</dbReference>
<dbReference type="PANTHER" id="PTHR42796">
    <property type="entry name" value="FUMARYLACETOACETATE HYDROLASE DOMAIN-CONTAINING PROTEIN 2A-RELATED"/>
    <property type="match status" value="1"/>
</dbReference>
<keyword evidence="4" id="KW-0378">Hydrolase</keyword>
<dbReference type="InterPro" id="IPR011234">
    <property type="entry name" value="Fumarylacetoacetase-like_C"/>
</dbReference>
<name>A0A498D3Z3_9BACI</name>
<dbReference type="FunFam" id="3.90.850.10:FF:000002">
    <property type="entry name" value="2-hydroxyhepta-2,4-diene-1,7-dioate isomerase"/>
    <property type="match status" value="1"/>
</dbReference>
<comment type="caution">
    <text evidence="4">The sequence shown here is derived from an EMBL/GenBank/DDBJ whole genome shotgun (WGS) entry which is preliminary data.</text>
</comment>
<dbReference type="InterPro" id="IPR036663">
    <property type="entry name" value="Fumarylacetoacetase_C_sf"/>
</dbReference>
<gene>
    <name evidence="4" type="ORF">D8M04_18025</name>
</gene>
<evidence type="ECO:0000313" key="5">
    <source>
        <dbReference type="Proteomes" id="UP000270219"/>
    </source>
</evidence>
<evidence type="ECO:0000259" key="3">
    <source>
        <dbReference type="Pfam" id="PF01557"/>
    </source>
</evidence>
<dbReference type="PANTHER" id="PTHR42796:SF4">
    <property type="entry name" value="FUMARYLACETOACETATE HYDROLASE DOMAIN-CONTAINING PROTEIN 2A"/>
    <property type="match status" value="1"/>
</dbReference>
<keyword evidence="5" id="KW-1185">Reference proteome</keyword>
<dbReference type="Pfam" id="PF01557">
    <property type="entry name" value="FAA_hydrolase"/>
    <property type="match status" value="1"/>
</dbReference>
<evidence type="ECO:0000256" key="1">
    <source>
        <dbReference type="ARBA" id="ARBA00010211"/>
    </source>
</evidence>
<dbReference type="InterPro" id="IPR051121">
    <property type="entry name" value="FAH"/>
</dbReference>
<sequence length="302" mass="33803">MKLLHILKEGKIRLAVSTNNGVLDIVETGQAYQVQVPYTLKQLISQEDGLETIEDIIERASKNNPELFTPEEQIEYGPSVNDPEKIICIGLNYIDHAEESKMDIPKEPIVFSKFNNSLAAHNQAVALPEIATKYDYEAELVIIIGKEGSNIPEDEAHRYIFGYTVGNDLSARDLQFKSGQWLIGKTLNDFAPVGPYVVPSSVIKDPHNLNIECHVNGETRQKANTKDMIFNCYTIISYLSKYVTLKPGDVIFSGTPDGVILGYPEEKQDWLTPEDEIVVTIENIGTLSNKLVRSKHKVALEK</sequence>
<reference evidence="4 5" key="1">
    <citation type="submission" date="2018-10" db="EMBL/GenBank/DDBJ databases">
        <title>Oceanobacillus sp. YLB-02 draft genome.</title>
        <authorList>
            <person name="Yu L."/>
        </authorList>
    </citation>
    <scope>NUCLEOTIDE SEQUENCE [LARGE SCALE GENOMIC DNA]</scope>
    <source>
        <strain evidence="4 5">YLB-02</strain>
    </source>
</reference>
<dbReference type="GO" id="GO:0019752">
    <property type="term" value="P:carboxylic acid metabolic process"/>
    <property type="evidence" value="ECO:0007669"/>
    <property type="project" value="UniProtKB-ARBA"/>
</dbReference>
<dbReference type="Gene3D" id="3.90.850.10">
    <property type="entry name" value="Fumarylacetoacetase-like, C-terminal domain"/>
    <property type="match status" value="1"/>
</dbReference>
<feature type="domain" description="Fumarylacetoacetase-like C-terminal" evidence="3">
    <location>
        <begin position="85"/>
        <end position="291"/>
    </location>
</feature>
<dbReference type="GO" id="GO:0016853">
    <property type="term" value="F:isomerase activity"/>
    <property type="evidence" value="ECO:0007669"/>
    <property type="project" value="UniProtKB-ARBA"/>
</dbReference>
<dbReference type="SUPFAM" id="SSF56529">
    <property type="entry name" value="FAH"/>
    <property type="match status" value="1"/>
</dbReference>
<dbReference type="OrthoDB" id="9805307at2"/>
<dbReference type="GO" id="GO:0016787">
    <property type="term" value="F:hydrolase activity"/>
    <property type="evidence" value="ECO:0007669"/>
    <property type="project" value="UniProtKB-KW"/>
</dbReference>
<organism evidence="4 5">
    <name type="scientific">Oceanobacillus piezotolerans</name>
    <dbReference type="NCBI Taxonomy" id="2448030"/>
    <lineage>
        <taxon>Bacteria</taxon>
        <taxon>Bacillati</taxon>
        <taxon>Bacillota</taxon>
        <taxon>Bacilli</taxon>
        <taxon>Bacillales</taxon>
        <taxon>Bacillaceae</taxon>
        <taxon>Oceanobacillus</taxon>
    </lineage>
</organism>
<accession>A0A498D3Z3</accession>